<accession>A0AAN9M386</accession>
<protein>
    <submittedName>
        <fullName evidence="1">Uncharacterized protein</fullName>
    </submittedName>
</protein>
<dbReference type="GO" id="GO:0005789">
    <property type="term" value="C:endoplasmic reticulum membrane"/>
    <property type="evidence" value="ECO:0007669"/>
    <property type="project" value="TreeGrafter"/>
</dbReference>
<dbReference type="InterPro" id="IPR008949">
    <property type="entry name" value="Isoprenoid_synthase_dom_sf"/>
</dbReference>
<organism evidence="1 2">
    <name type="scientific">Phaseolus coccineus</name>
    <name type="common">Scarlet runner bean</name>
    <name type="synonym">Phaseolus multiflorus</name>
    <dbReference type="NCBI Taxonomy" id="3886"/>
    <lineage>
        <taxon>Eukaryota</taxon>
        <taxon>Viridiplantae</taxon>
        <taxon>Streptophyta</taxon>
        <taxon>Embryophyta</taxon>
        <taxon>Tracheophyta</taxon>
        <taxon>Spermatophyta</taxon>
        <taxon>Magnoliopsida</taxon>
        <taxon>eudicotyledons</taxon>
        <taxon>Gunneridae</taxon>
        <taxon>Pentapetalae</taxon>
        <taxon>rosids</taxon>
        <taxon>fabids</taxon>
        <taxon>Fabales</taxon>
        <taxon>Fabaceae</taxon>
        <taxon>Papilionoideae</taxon>
        <taxon>50 kb inversion clade</taxon>
        <taxon>NPAAA clade</taxon>
        <taxon>indigoferoid/millettioid clade</taxon>
        <taxon>Phaseoleae</taxon>
        <taxon>Phaseolus</taxon>
    </lineage>
</organism>
<comment type="caution">
    <text evidence="1">The sequence shown here is derived from an EMBL/GenBank/DDBJ whole genome shotgun (WGS) entry which is preliminary data.</text>
</comment>
<proteinExistence type="predicted"/>
<dbReference type="Pfam" id="PF16940">
    <property type="entry name" value="Tic110"/>
    <property type="match status" value="1"/>
</dbReference>
<dbReference type="EMBL" id="JAYMYR010000008">
    <property type="protein sequence ID" value="KAK7346996.1"/>
    <property type="molecule type" value="Genomic_DNA"/>
</dbReference>
<gene>
    <name evidence="1" type="ORF">VNO80_21520</name>
</gene>
<dbReference type="PANTHER" id="PTHR11626">
    <property type="entry name" value="FARNESYL-DIPHOSPHATE FARNESYLTRANSFERASE"/>
    <property type="match status" value="1"/>
</dbReference>
<sequence>MTAKNAEKQMSSEPHWAFCYTMLHKVSRSFALVIQQVGKDLRNALRNISGLVNVKYKPFQMILQRLAEVALEGELEMAGSKATFLQNLCDELYEGKTLQLMGKLNDEDVAALLRLRVMLCGSFV</sequence>
<dbReference type="PANTHER" id="PTHR11626:SF2">
    <property type="entry name" value="SQUALENE SYNTHASE"/>
    <property type="match status" value="1"/>
</dbReference>
<dbReference type="AlphaFoldDB" id="A0AAN9M386"/>
<dbReference type="InterPro" id="IPR044844">
    <property type="entry name" value="Trans_IPPS_euk-type"/>
</dbReference>
<evidence type="ECO:0000313" key="2">
    <source>
        <dbReference type="Proteomes" id="UP001374584"/>
    </source>
</evidence>
<dbReference type="GO" id="GO:0051996">
    <property type="term" value="F:squalene synthase [NAD(P)H] activity"/>
    <property type="evidence" value="ECO:0007669"/>
    <property type="project" value="InterPro"/>
</dbReference>
<evidence type="ECO:0000313" key="1">
    <source>
        <dbReference type="EMBL" id="KAK7346996.1"/>
    </source>
</evidence>
<name>A0AAN9M386_PHACN</name>
<dbReference type="InterPro" id="IPR031610">
    <property type="entry name" value="TIC110"/>
</dbReference>
<dbReference type="Proteomes" id="UP001374584">
    <property type="component" value="Unassembled WGS sequence"/>
</dbReference>
<keyword evidence="2" id="KW-1185">Reference proteome</keyword>
<dbReference type="GO" id="GO:0045338">
    <property type="term" value="P:farnesyl diphosphate metabolic process"/>
    <property type="evidence" value="ECO:0007669"/>
    <property type="project" value="InterPro"/>
</dbReference>
<reference evidence="1 2" key="1">
    <citation type="submission" date="2024-01" db="EMBL/GenBank/DDBJ databases">
        <title>The genomes of 5 underutilized Papilionoideae crops provide insights into root nodulation and disease resistanc.</title>
        <authorList>
            <person name="Jiang F."/>
        </authorList>
    </citation>
    <scope>NUCLEOTIDE SEQUENCE [LARGE SCALE GENOMIC DNA]</scope>
    <source>
        <strain evidence="1">JINMINGXINNONG_FW02</strain>
        <tissue evidence="1">Leaves</tissue>
    </source>
</reference>
<dbReference type="Gene3D" id="1.10.600.10">
    <property type="entry name" value="Farnesyl Diphosphate Synthase"/>
    <property type="match status" value="1"/>
</dbReference>